<feature type="compositionally biased region" description="Basic and acidic residues" evidence="2">
    <location>
        <begin position="313"/>
        <end position="330"/>
    </location>
</feature>
<dbReference type="InterPro" id="IPR015940">
    <property type="entry name" value="UBA"/>
</dbReference>
<comment type="caution">
    <text evidence="4">The sequence shown here is derived from an EMBL/GenBank/DDBJ whole genome shotgun (WGS) entry which is preliminary data.</text>
</comment>
<dbReference type="InterPro" id="IPR011990">
    <property type="entry name" value="TPR-like_helical_dom_sf"/>
</dbReference>
<dbReference type="PROSITE" id="PS50030">
    <property type="entry name" value="UBA"/>
    <property type="match status" value="1"/>
</dbReference>
<keyword evidence="5" id="KW-1185">Reference proteome</keyword>
<feature type="region of interest" description="Disordered" evidence="2">
    <location>
        <begin position="481"/>
        <end position="608"/>
    </location>
</feature>
<keyword evidence="1" id="KW-0175">Coiled coil</keyword>
<feature type="compositionally biased region" description="Basic and acidic residues" evidence="2">
    <location>
        <begin position="126"/>
        <end position="138"/>
    </location>
</feature>
<dbReference type="Gene3D" id="1.10.8.10">
    <property type="entry name" value="DNA helicase RuvA subunit, C-terminal domain"/>
    <property type="match status" value="1"/>
</dbReference>
<dbReference type="InterPro" id="IPR019734">
    <property type="entry name" value="TPR_rpt"/>
</dbReference>
<dbReference type="GO" id="GO:0072318">
    <property type="term" value="P:clathrin coat disassembly"/>
    <property type="evidence" value="ECO:0007669"/>
    <property type="project" value="TreeGrafter"/>
</dbReference>
<proteinExistence type="predicted"/>
<evidence type="ECO:0000259" key="3">
    <source>
        <dbReference type="PROSITE" id="PS50030"/>
    </source>
</evidence>
<evidence type="ECO:0000313" key="4">
    <source>
        <dbReference type="EMBL" id="KAK1921237.1"/>
    </source>
</evidence>
<feature type="compositionally biased region" description="Polar residues" evidence="2">
    <location>
        <begin position="42"/>
        <end position="58"/>
    </location>
</feature>
<dbReference type="InterPro" id="IPR009060">
    <property type="entry name" value="UBA-like_sf"/>
</dbReference>
<feature type="compositionally biased region" description="Polar residues" evidence="2">
    <location>
        <begin position="12"/>
        <end position="35"/>
    </location>
</feature>
<name>A0AAD9FPZ1_PAPLA</name>
<feature type="region of interest" description="Disordered" evidence="2">
    <location>
        <begin position="761"/>
        <end position="799"/>
    </location>
</feature>
<dbReference type="GO" id="GO:0030276">
    <property type="term" value="F:clathrin binding"/>
    <property type="evidence" value="ECO:0007669"/>
    <property type="project" value="TreeGrafter"/>
</dbReference>
<evidence type="ECO:0000256" key="1">
    <source>
        <dbReference type="SAM" id="Coils"/>
    </source>
</evidence>
<feature type="compositionally biased region" description="Basic and acidic residues" evidence="2">
    <location>
        <begin position="424"/>
        <end position="444"/>
    </location>
</feature>
<feature type="region of interest" description="Disordered" evidence="2">
    <location>
        <begin position="376"/>
        <end position="447"/>
    </location>
</feature>
<protein>
    <recommendedName>
        <fullName evidence="3">UBA domain-containing protein</fullName>
    </recommendedName>
</protein>
<dbReference type="SMART" id="SM00028">
    <property type="entry name" value="TPR"/>
    <property type="match status" value="3"/>
</dbReference>
<dbReference type="PANTHER" id="PTHR23172">
    <property type="entry name" value="AUXILIN/CYCLIN G-ASSOCIATED KINASE-RELATED"/>
    <property type="match status" value="1"/>
</dbReference>
<dbReference type="Proteomes" id="UP001182556">
    <property type="component" value="Unassembled WGS sequence"/>
</dbReference>
<accession>A0AAD9FPZ1</accession>
<evidence type="ECO:0000256" key="2">
    <source>
        <dbReference type="SAM" id="MobiDB-lite"/>
    </source>
</evidence>
<dbReference type="GO" id="GO:0072583">
    <property type="term" value="P:clathrin-dependent endocytosis"/>
    <property type="evidence" value="ECO:0007669"/>
    <property type="project" value="TreeGrafter"/>
</dbReference>
<reference evidence="4" key="1">
    <citation type="submission" date="2023-02" db="EMBL/GenBank/DDBJ databases">
        <title>Identification and recombinant expression of a fungal hydrolase from Papiliotrema laurentii that hydrolyzes apple cutin and clears colloidal polyester polyurethane.</title>
        <authorList>
            <consortium name="DOE Joint Genome Institute"/>
            <person name="Roman V.A."/>
            <person name="Bojanowski C."/>
            <person name="Crable B.R."/>
            <person name="Wagner D.N."/>
            <person name="Hung C.S."/>
            <person name="Nadeau L.J."/>
            <person name="Schratz L."/>
            <person name="Haridas S."/>
            <person name="Pangilinan J."/>
            <person name="Lipzen A."/>
            <person name="Na H."/>
            <person name="Yan M."/>
            <person name="Ng V."/>
            <person name="Grigoriev I.V."/>
            <person name="Spatafora J.W."/>
            <person name="Barlow D."/>
            <person name="Biffinger J."/>
            <person name="Kelley-Loughnane N."/>
            <person name="Varaljay V.A."/>
            <person name="Crookes-Goodson W.J."/>
        </authorList>
    </citation>
    <scope>NUCLEOTIDE SEQUENCE</scope>
    <source>
        <strain evidence="4">5307AH</strain>
    </source>
</reference>
<dbReference type="SUPFAM" id="SSF48452">
    <property type="entry name" value="TPR-like"/>
    <property type="match status" value="1"/>
</dbReference>
<dbReference type="SUPFAM" id="SSF46565">
    <property type="entry name" value="Chaperone J-domain"/>
    <property type="match status" value="1"/>
</dbReference>
<dbReference type="SUPFAM" id="SSF46934">
    <property type="entry name" value="UBA-like"/>
    <property type="match status" value="1"/>
</dbReference>
<evidence type="ECO:0000313" key="5">
    <source>
        <dbReference type="Proteomes" id="UP001182556"/>
    </source>
</evidence>
<gene>
    <name evidence="4" type="ORF">DB88DRAFT_500098</name>
</gene>
<dbReference type="GO" id="GO:0005737">
    <property type="term" value="C:cytoplasm"/>
    <property type="evidence" value="ECO:0007669"/>
    <property type="project" value="TreeGrafter"/>
</dbReference>
<dbReference type="InterPro" id="IPR036869">
    <property type="entry name" value="J_dom_sf"/>
</dbReference>
<feature type="compositionally biased region" description="Low complexity" evidence="2">
    <location>
        <begin position="152"/>
        <end position="161"/>
    </location>
</feature>
<dbReference type="AlphaFoldDB" id="A0AAD9FPZ1"/>
<dbReference type="Gene3D" id="1.25.40.10">
    <property type="entry name" value="Tetratricopeptide repeat domain"/>
    <property type="match status" value="1"/>
</dbReference>
<feature type="domain" description="UBA" evidence="3">
    <location>
        <begin position="335"/>
        <end position="377"/>
    </location>
</feature>
<dbReference type="Gene3D" id="1.10.287.110">
    <property type="entry name" value="DnaJ domain"/>
    <property type="match status" value="1"/>
</dbReference>
<dbReference type="GO" id="GO:0031982">
    <property type="term" value="C:vesicle"/>
    <property type="evidence" value="ECO:0007669"/>
    <property type="project" value="TreeGrafter"/>
</dbReference>
<sequence length="931" mass="101132">MDDLLDLDWSDQPKQSTAPPLHASSNASRRATPNPTFDFLSKSASGNGQGPNYYSSGTPPIRADTPRTAPLPVQPRASTPSARPQTPQAPPPPAGTDAFSSLLVLGDGPLGSAKKLSLADQQRQIAENKRKKEEHEKQQFTAHGSFWDNLGSSSTAASSTSHTPVLQEDQARGSAVASTRGSGDLDNLLSPQPVRPTQPSALRQAHTPTPLLAAQPSAEPAEWEDDDTFLTGASQQPSRATASPSDPFDFDSLNGSLNGLAPPRGAEGLKSSSSGARTPLSAFDAEDSGTLGSSRFDDEDDLLGELGRPVQSRAERASSPRRSEKVRDQAPRSISPPPHLVMQIMEMGYTPSQARSAFAQTSTGLDIQAAVDILLTSGPNDHDASPTFEDRDVVFRERQRREEEEAERRRRRRAGPSRSSIRPRTKDEQRQQEEARGEYGEQAEKIIAQASEIGQSFLKNATTFWNSGKEKALRMYEEQRKALEAEQAATKGKGRERKDGRPRWMVETEENGEGRDENSSAGAFKDSDEEEDRIPASRPSARDRPRAQQPPAPKPLPQGEARRLDDDLLGGGDAPKSYQPASRHRVHGRHATASPRPPPQSPKPQTLPKRNLIEASSSQIQHSMTHKAKGNEHFRLGRFAEAESAYTTAISSLPEGHLFLVPIYNNRAAARIKLGESASAAEDCSVVITIVGPTYHPAKEAPLPPDHAEVKLGDALVKATTKRAQAWEMAEKWSKALEDWERVLGFDAVLLGGAASSTRSLASEGIKRSRKMLEPPKEDSSTQSGSSRAPPKLSQPIRTVKAAVSDPGKSKAVGELRKANQAAEAEEAQRMAAKDSVDAKILAWKGGKETNLRALIASLDTVLWDEILSGGLKVGMHELITEKQVKIKYMKVIARLHPDKLDVKKTTVEQRMLANAVFSSLNDAWQAFNNS</sequence>
<feature type="compositionally biased region" description="Polar residues" evidence="2">
    <location>
        <begin position="231"/>
        <end position="244"/>
    </location>
</feature>
<feature type="compositionally biased region" description="Basic and acidic residues" evidence="2">
    <location>
        <begin position="765"/>
        <end position="780"/>
    </location>
</feature>
<feature type="region of interest" description="Disordered" evidence="2">
    <location>
        <begin position="1"/>
        <end position="342"/>
    </location>
</feature>
<feature type="compositionally biased region" description="Basic and acidic residues" evidence="2">
    <location>
        <begin position="380"/>
        <end position="408"/>
    </location>
</feature>
<feature type="compositionally biased region" description="Basic and acidic residues" evidence="2">
    <location>
        <begin position="496"/>
        <end position="518"/>
    </location>
</feature>
<dbReference type="PANTHER" id="PTHR23172:SF19">
    <property type="entry name" value="J DOMAIN-CONTAINING PROTEIN"/>
    <property type="match status" value="1"/>
</dbReference>
<dbReference type="FunFam" id="1.10.287.110:FF:000002">
    <property type="entry name" value="putative tyrosine-protein phosphatase auxilin isoform X2"/>
    <property type="match status" value="1"/>
</dbReference>
<organism evidence="4 5">
    <name type="scientific">Papiliotrema laurentii</name>
    <name type="common">Cryptococcus laurentii</name>
    <dbReference type="NCBI Taxonomy" id="5418"/>
    <lineage>
        <taxon>Eukaryota</taxon>
        <taxon>Fungi</taxon>
        <taxon>Dikarya</taxon>
        <taxon>Basidiomycota</taxon>
        <taxon>Agaricomycotina</taxon>
        <taxon>Tremellomycetes</taxon>
        <taxon>Tremellales</taxon>
        <taxon>Rhynchogastremaceae</taxon>
        <taxon>Papiliotrema</taxon>
    </lineage>
</organism>
<dbReference type="EMBL" id="JAODAN010000011">
    <property type="protein sequence ID" value="KAK1921237.1"/>
    <property type="molecule type" value="Genomic_DNA"/>
</dbReference>
<feature type="coiled-coil region" evidence="1">
    <location>
        <begin position="809"/>
        <end position="836"/>
    </location>
</feature>